<accession>A0ACC3AXU6</accession>
<reference evidence="1 2" key="1">
    <citation type="journal article" date="2023" name="ACS Omega">
        <title>Identification of the Neoaspergillic Acid Biosynthesis Gene Cluster by Establishing an In Vitro CRISPR-Ribonucleoprotein Genetic System in Aspergillus melleus.</title>
        <authorList>
            <person name="Yuan B."/>
            <person name="Grau M.F."/>
            <person name="Murata R.M."/>
            <person name="Torok T."/>
            <person name="Venkateswaran K."/>
            <person name="Stajich J.E."/>
            <person name="Wang C.C.C."/>
        </authorList>
    </citation>
    <scope>NUCLEOTIDE SEQUENCE [LARGE SCALE GENOMIC DNA]</scope>
    <source>
        <strain evidence="1 2">IMV 1140</strain>
    </source>
</reference>
<proteinExistence type="predicted"/>
<comment type="caution">
    <text evidence="1">The sequence shown here is derived from an EMBL/GenBank/DDBJ whole genome shotgun (WGS) entry which is preliminary data.</text>
</comment>
<evidence type="ECO:0000313" key="2">
    <source>
        <dbReference type="Proteomes" id="UP001177260"/>
    </source>
</evidence>
<keyword evidence="2" id="KW-1185">Reference proteome</keyword>
<protein>
    <submittedName>
        <fullName evidence="1">Uncharacterized protein</fullName>
    </submittedName>
</protein>
<gene>
    <name evidence="1" type="ORF">N8T08_007913</name>
</gene>
<organism evidence="1 2">
    <name type="scientific">Aspergillus melleus</name>
    <dbReference type="NCBI Taxonomy" id="138277"/>
    <lineage>
        <taxon>Eukaryota</taxon>
        <taxon>Fungi</taxon>
        <taxon>Dikarya</taxon>
        <taxon>Ascomycota</taxon>
        <taxon>Pezizomycotina</taxon>
        <taxon>Eurotiomycetes</taxon>
        <taxon>Eurotiomycetidae</taxon>
        <taxon>Eurotiales</taxon>
        <taxon>Aspergillaceae</taxon>
        <taxon>Aspergillus</taxon>
        <taxon>Aspergillus subgen. Circumdati</taxon>
    </lineage>
</organism>
<evidence type="ECO:0000313" key="1">
    <source>
        <dbReference type="EMBL" id="KAK1142361.1"/>
    </source>
</evidence>
<sequence length="290" mass="32948">MERICAVTDAVTSVKFTPSLRENPPPLVPVDRIRKGLNICPHRLNGCFLLELDVATILKVGETVRMGEAEAMILVRKQTSVPVPRVLNAYVIEEVGFIVMEKVPGDELAETLPRVVKESLARELRGYIQQWRQIRGPFFGTVDGGPCQDVVFKHAWENKEYDYGPFTSRQEFNLGMVEALRKSRPNLTLETEEDTLFAEELLGSGVGQTDTRVFTHGDLDQSNIMVRDGKISGIIDWGAAGYSVPEREYFGLRWPTLDLDWRELSTSILPSDGYEFWKNVNREMMRYTCI</sequence>
<dbReference type="EMBL" id="JAOPJF010000051">
    <property type="protein sequence ID" value="KAK1142361.1"/>
    <property type="molecule type" value="Genomic_DNA"/>
</dbReference>
<dbReference type="Proteomes" id="UP001177260">
    <property type="component" value="Unassembled WGS sequence"/>
</dbReference>
<name>A0ACC3AXU6_9EURO</name>